<keyword evidence="2" id="KW-0808">Transferase</keyword>
<gene>
    <name evidence="2" type="ORF">SAMN05660337_0743</name>
</gene>
<keyword evidence="3" id="KW-1185">Reference proteome</keyword>
<accession>A0A1G9CNU0</accession>
<dbReference type="Proteomes" id="UP000199053">
    <property type="component" value="Unassembled WGS sequence"/>
</dbReference>
<dbReference type="InterPro" id="IPR029044">
    <property type="entry name" value="Nucleotide-diphossugar_trans"/>
</dbReference>
<dbReference type="InterPro" id="IPR005835">
    <property type="entry name" value="NTP_transferase_dom"/>
</dbReference>
<dbReference type="AlphaFoldDB" id="A0A1G9CNU0"/>
<dbReference type="EMBL" id="FNGA01000001">
    <property type="protein sequence ID" value="SDK53249.1"/>
    <property type="molecule type" value="Genomic_DNA"/>
</dbReference>
<dbReference type="SUPFAM" id="SSF53448">
    <property type="entry name" value="Nucleotide-diphospho-sugar transferases"/>
    <property type="match status" value="1"/>
</dbReference>
<proteinExistence type="predicted"/>
<dbReference type="PANTHER" id="PTHR47183:SF1">
    <property type="entry name" value="GLUCOSE-1-PHOSPHATE CYTIDYLYLTRANSFERASE"/>
    <property type="match status" value="1"/>
</dbReference>
<feature type="domain" description="Nucleotidyl transferase" evidence="1">
    <location>
        <begin position="2"/>
        <end position="229"/>
    </location>
</feature>
<dbReference type="GO" id="GO:0047343">
    <property type="term" value="F:glucose-1-phosphate cytidylyltransferase activity"/>
    <property type="evidence" value="ECO:0007669"/>
    <property type="project" value="InterPro"/>
</dbReference>
<dbReference type="OrthoDB" id="9788272at2"/>
<evidence type="ECO:0000313" key="2">
    <source>
        <dbReference type="EMBL" id="SDK53249.1"/>
    </source>
</evidence>
<organism evidence="2 3">
    <name type="scientific">Maridesulfovibrio ferrireducens</name>
    <dbReference type="NCBI Taxonomy" id="246191"/>
    <lineage>
        <taxon>Bacteria</taxon>
        <taxon>Pseudomonadati</taxon>
        <taxon>Thermodesulfobacteriota</taxon>
        <taxon>Desulfovibrionia</taxon>
        <taxon>Desulfovibrionales</taxon>
        <taxon>Desulfovibrionaceae</taxon>
        <taxon>Maridesulfovibrio</taxon>
    </lineage>
</organism>
<dbReference type="PANTHER" id="PTHR47183">
    <property type="entry name" value="GLUCOSE-1-PHOSPHATE CYTIDYLYLTRANSFERASE-RELATED"/>
    <property type="match status" value="1"/>
</dbReference>
<keyword evidence="2" id="KW-0548">Nucleotidyltransferase</keyword>
<reference evidence="3" key="1">
    <citation type="submission" date="2016-10" db="EMBL/GenBank/DDBJ databases">
        <authorList>
            <person name="Varghese N."/>
            <person name="Submissions S."/>
        </authorList>
    </citation>
    <scope>NUCLEOTIDE SEQUENCE [LARGE SCALE GENOMIC DNA]</scope>
    <source>
        <strain evidence="3">DSM 16995</strain>
    </source>
</reference>
<evidence type="ECO:0000259" key="1">
    <source>
        <dbReference type="Pfam" id="PF00483"/>
    </source>
</evidence>
<protein>
    <submittedName>
        <fullName evidence="2">Glucose-1-phosphate cytidylyltransferase</fullName>
    </submittedName>
</protein>
<name>A0A1G9CNU0_9BACT</name>
<sequence>MKTVLLAGGYGTRISEESATRPKPMVEIGGRPILWHIMEMYASHGYNDFVVACGYKSAYIKQYFSSVTQQLNNLSINLGTGVIETIGKHAPDWKVTLMDTGLNTMTGGRLRRLAPYLDSTFMVTYGDGVSNVDITKLVEFHKSHGKLATVTAVRPPARFGSLILDDSKVKCFSEKNPVSEGWINGGFFVLEPEVLDYISGDEVPFETDPLSNLSKDGQLMAYLHDGFWKCMDTLRDKVQLEQMWQKGDAPWMLR</sequence>
<dbReference type="NCBIfam" id="TIGR02623">
    <property type="entry name" value="G1P_cyt_trans"/>
    <property type="match status" value="1"/>
</dbReference>
<dbReference type="CDD" id="cd02524">
    <property type="entry name" value="G1P_cytidylyltransferase"/>
    <property type="match status" value="1"/>
</dbReference>
<dbReference type="GO" id="GO:0009243">
    <property type="term" value="P:O antigen biosynthetic process"/>
    <property type="evidence" value="ECO:0007669"/>
    <property type="project" value="InterPro"/>
</dbReference>
<dbReference type="Pfam" id="PF00483">
    <property type="entry name" value="NTP_transferase"/>
    <property type="match status" value="1"/>
</dbReference>
<evidence type="ECO:0000313" key="3">
    <source>
        <dbReference type="Proteomes" id="UP000199053"/>
    </source>
</evidence>
<dbReference type="InterPro" id="IPR046981">
    <property type="entry name" value="G1P_cyt_trans"/>
</dbReference>
<dbReference type="InterPro" id="IPR013446">
    <property type="entry name" value="G1P_cyt_trans-like"/>
</dbReference>
<dbReference type="STRING" id="246191.SAMN05660337_0743"/>
<dbReference type="Gene3D" id="3.90.550.10">
    <property type="entry name" value="Spore Coat Polysaccharide Biosynthesis Protein SpsA, Chain A"/>
    <property type="match status" value="1"/>
</dbReference>
<dbReference type="RefSeq" id="WP_092158324.1">
    <property type="nucleotide sequence ID" value="NZ_FNGA01000001.1"/>
</dbReference>